<evidence type="ECO:0000313" key="15">
    <source>
        <dbReference type="Proteomes" id="UP000007431"/>
    </source>
</evidence>
<evidence type="ECO:0000256" key="9">
    <source>
        <dbReference type="ARBA" id="ARBA00049117"/>
    </source>
</evidence>
<dbReference type="InterPro" id="IPR015033">
    <property type="entry name" value="HBS1-like_N"/>
</dbReference>
<dbReference type="AlphaFoldDB" id="D8PL05"/>
<keyword evidence="5" id="KW-0378">Hydrolase</keyword>
<dbReference type="InterPro" id="IPR009000">
    <property type="entry name" value="Transl_B-barrel_sf"/>
</dbReference>
<reference evidence="14 15" key="1">
    <citation type="journal article" date="2010" name="Nat. Biotechnol.">
        <title>Genome sequence of the model mushroom Schizophyllum commune.</title>
        <authorList>
            <person name="Ohm R.A."/>
            <person name="de Jong J.F."/>
            <person name="Lugones L.G."/>
            <person name="Aerts A."/>
            <person name="Kothe E."/>
            <person name="Stajich J.E."/>
            <person name="de Vries R.P."/>
            <person name="Record E."/>
            <person name="Levasseur A."/>
            <person name="Baker S.E."/>
            <person name="Bartholomew K.A."/>
            <person name="Coutinho P.M."/>
            <person name="Erdmann S."/>
            <person name="Fowler T.J."/>
            <person name="Gathman A.C."/>
            <person name="Lombard V."/>
            <person name="Henrissat B."/>
            <person name="Knabe N."/>
            <person name="Kuees U."/>
            <person name="Lilly W.W."/>
            <person name="Lindquist E."/>
            <person name="Lucas S."/>
            <person name="Magnuson J.K."/>
            <person name="Piumi F."/>
            <person name="Raudaskoski M."/>
            <person name="Salamov A."/>
            <person name="Schmutz J."/>
            <person name="Schwarze F.W.M.R."/>
            <person name="vanKuyk P.A."/>
            <person name="Horton J.S."/>
            <person name="Grigoriev I.V."/>
            <person name="Woesten H.A.B."/>
        </authorList>
    </citation>
    <scope>NUCLEOTIDE SEQUENCE [LARGE SCALE GENOMIC DNA]</scope>
    <source>
        <strain evidence="15">H4-8 / FGSC 9210</strain>
    </source>
</reference>
<dbReference type="FunFam" id="2.40.30.10:FF:000020">
    <property type="entry name" value="Translation elongation factor EF-1"/>
    <property type="match status" value="1"/>
</dbReference>
<dbReference type="CDD" id="cd16267">
    <property type="entry name" value="HBS1-like_II"/>
    <property type="match status" value="1"/>
</dbReference>
<keyword evidence="6" id="KW-0810">Translation regulation</keyword>
<comment type="subcellular location">
    <subcellularLocation>
        <location evidence="1">Cytoplasm</location>
    </subcellularLocation>
</comment>
<dbReference type="CDD" id="cd04093">
    <property type="entry name" value="HBS1_C_III"/>
    <property type="match status" value="1"/>
</dbReference>
<dbReference type="InterPro" id="IPR050100">
    <property type="entry name" value="TRAFAC_GTPase_members"/>
</dbReference>
<proteinExistence type="inferred from homology"/>
<dbReference type="GeneID" id="9589358"/>
<feature type="compositionally biased region" description="Basic and acidic residues" evidence="12">
    <location>
        <begin position="89"/>
        <end position="101"/>
    </location>
</feature>
<dbReference type="Gene3D" id="3.40.50.300">
    <property type="entry name" value="P-loop containing nucleotide triphosphate hydrolases"/>
    <property type="match status" value="1"/>
</dbReference>
<feature type="region of interest" description="Disordered" evidence="12">
    <location>
        <begin position="14"/>
        <end position="33"/>
    </location>
</feature>
<dbReference type="PANTHER" id="PTHR23115">
    <property type="entry name" value="TRANSLATION FACTOR"/>
    <property type="match status" value="1"/>
</dbReference>
<dbReference type="OMA" id="VVQITCH"/>
<organism evidence="15">
    <name type="scientific">Schizophyllum commune (strain H4-8 / FGSC 9210)</name>
    <name type="common">Split gill fungus</name>
    <dbReference type="NCBI Taxonomy" id="578458"/>
    <lineage>
        <taxon>Eukaryota</taxon>
        <taxon>Fungi</taxon>
        <taxon>Dikarya</taxon>
        <taxon>Basidiomycota</taxon>
        <taxon>Agaricomycotina</taxon>
        <taxon>Agaricomycetes</taxon>
        <taxon>Agaricomycetidae</taxon>
        <taxon>Agaricales</taxon>
        <taxon>Schizophyllaceae</taxon>
        <taxon>Schizophyllum</taxon>
    </lineage>
</organism>
<dbReference type="GO" id="GO:0005829">
    <property type="term" value="C:cytosol"/>
    <property type="evidence" value="ECO:0007669"/>
    <property type="project" value="GOC"/>
</dbReference>
<dbReference type="OrthoDB" id="342024at2759"/>
<evidence type="ECO:0000256" key="5">
    <source>
        <dbReference type="ARBA" id="ARBA00022801"/>
    </source>
</evidence>
<dbReference type="GO" id="GO:1990533">
    <property type="term" value="C:Dom34-Hbs1 complex"/>
    <property type="evidence" value="ECO:0007669"/>
    <property type="project" value="EnsemblFungi"/>
</dbReference>
<dbReference type="SUPFAM" id="SSF50447">
    <property type="entry name" value="Translation proteins"/>
    <property type="match status" value="1"/>
</dbReference>
<keyword evidence="8" id="KW-0342">GTP-binding</keyword>
<dbReference type="InterPro" id="IPR000795">
    <property type="entry name" value="T_Tr_GTP-bd_dom"/>
</dbReference>
<keyword evidence="3" id="KW-0963">Cytoplasm</keyword>
<dbReference type="VEuPathDB" id="FungiDB:SCHCODRAFT_02624203"/>
<dbReference type="InterPro" id="IPR054696">
    <property type="entry name" value="GTP-eEF1A_C"/>
</dbReference>
<comment type="catalytic activity">
    <reaction evidence="9">
        <text>GTP + H2O = GDP + phosphate + H(+)</text>
        <dbReference type="Rhea" id="RHEA:19669"/>
        <dbReference type="ChEBI" id="CHEBI:15377"/>
        <dbReference type="ChEBI" id="CHEBI:15378"/>
        <dbReference type="ChEBI" id="CHEBI:37565"/>
        <dbReference type="ChEBI" id="CHEBI:43474"/>
        <dbReference type="ChEBI" id="CHEBI:58189"/>
    </reaction>
    <physiologicalReaction direction="left-to-right" evidence="9">
        <dbReference type="Rhea" id="RHEA:19670"/>
    </physiologicalReaction>
</comment>
<dbReference type="InterPro" id="IPR009001">
    <property type="entry name" value="Transl_elong_EF1A/Init_IF2_C"/>
</dbReference>
<dbReference type="SUPFAM" id="SSF52540">
    <property type="entry name" value="P-loop containing nucleoside triphosphate hydrolases"/>
    <property type="match status" value="1"/>
</dbReference>
<accession>D8PL05</accession>
<dbReference type="FunCoup" id="D8PL05">
    <property type="interactions" value="52"/>
</dbReference>
<feature type="compositionally biased region" description="Low complexity" evidence="12">
    <location>
        <begin position="102"/>
        <end position="124"/>
    </location>
</feature>
<evidence type="ECO:0000259" key="13">
    <source>
        <dbReference type="PROSITE" id="PS51722"/>
    </source>
</evidence>
<comment type="subunit">
    <text evidence="10">Component of the Dom34-Hbs1 complex, also named Pelota-HBS1L complex, composed of dom34 and hbs1.</text>
</comment>
<dbReference type="FunFam" id="2.40.30.10:FF:000070">
    <property type="entry name" value="Translation elongation factor EF-1 subunit"/>
    <property type="match status" value="1"/>
</dbReference>
<dbReference type="RefSeq" id="XP_003036889.1">
    <property type="nucleotide sequence ID" value="XM_003036843.1"/>
</dbReference>
<dbReference type="Pfam" id="PF08938">
    <property type="entry name" value="HBS1_N"/>
    <property type="match status" value="1"/>
</dbReference>
<dbReference type="FunFam" id="3.40.50.300:FF:000204">
    <property type="entry name" value="Translation elongation factor Tu"/>
    <property type="match status" value="1"/>
</dbReference>
<evidence type="ECO:0000256" key="7">
    <source>
        <dbReference type="ARBA" id="ARBA00022917"/>
    </source>
</evidence>
<feature type="compositionally biased region" description="Acidic residues" evidence="12">
    <location>
        <begin position="15"/>
        <end position="30"/>
    </location>
</feature>
<feature type="region of interest" description="Disordered" evidence="12">
    <location>
        <begin position="89"/>
        <end position="148"/>
    </location>
</feature>
<evidence type="ECO:0000256" key="4">
    <source>
        <dbReference type="ARBA" id="ARBA00022741"/>
    </source>
</evidence>
<evidence type="ECO:0000256" key="1">
    <source>
        <dbReference type="ARBA" id="ARBA00004496"/>
    </source>
</evidence>
<protein>
    <recommendedName>
        <fullName evidence="11">Elongation factor 1 alpha-like protein</fullName>
    </recommendedName>
</protein>
<evidence type="ECO:0000256" key="11">
    <source>
        <dbReference type="ARBA" id="ARBA00074866"/>
    </source>
</evidence>
<dbReference type="EMBL" id="GL377302">
    <property type="protein sequence ID" value="EFJ01987.1"/>
    <property type="molecule type" value="Genomic_DNA"/>
</dbReference>
<dbReference type="GO" id="GO:0002184">
    <property type="term" value="P:cytoplasmic translational termination"/>
    <property type="evidence" value="ECO:0007669"/>
    <property type="project" value="UniProtKB-ARBA"/>
</dbReference>
<dbReference type="Gene3D" id="2.40.30.10">
    <property type="entry name" value="Translation factors"/>
    <property type="match status" value="2"/>
</dbReference>
<dbReference type="PRINTS" id="PR00315">
    <property type="entry name" value="ELONGATNFCT"/>
</dbReference>
<feature type="domain" description="Tr-type G" evidence="13">
    <location>
        <begin position="199"/>
        <end position="425"/>
    </location>
</feature>
<dbReference type="GO" id="GO:0005525">
    <property type="term" value="F:GTP binding"/>
    <property type="evidence" value="ECO:0007669"/>
    <property type="project" value="UniProtKB-KW"/>
</dbReference>
<dbReference type="eggNOG" id="KOG0458">
    <property type="taxonomic scope" value="Eukaryota"/>
</dbReference>
<dbReference type="Pfam" id="PF00009">
    <property type="entry name" value="GTP_EFTU"/>
    <property type="match status" value="1"/>
</dbReference>
<keyword evidence="7" id="KW-0648">Protein biosynthesis</keyword>
<evidence type="ECO:0000256" key="8">
    <source>
        <dbReference type="ARBA" id="ARBA00023134"/>
    </source>
</evidence>
<dbReference type="GO" id="GO:0006417">
    <property type="term" value="P:regulation of translation"/>
    <property type="evidence" value="ECO:0007669"/>
    <property type="project" value="UniProtKB-KW"/>
</dbReference>
<dbReference type="PROSITE" id="PS51722">
    <property type="entry name" value="G_TR_2"/>
    <property type="match status" value="1"/>
</dbReference>
<evidence type="ECO:0000256" key="6">
    <source>
        <dbReference type="ARBA" id="ARBA00022845"/>
    </source>
</evidence>
<evidence type="ECO:0000256" key="3">
    <source>
        <dbReference type="ARBA" id="ARBA00022490"/>
    </source>
</evidence>
<dbReference type="Proteomes" id="UP000007431">
    <property type="component" value="Unassembled WGS sequence"/>
</dbReference>
<evidence type="ECO:0000256" key="10">
    <source>
        <dbReference type="ARBA" id="ARBA00063537"/>
    </source>
</evidence>
<dbReference type="HOGENOM" id="CLU_007265_3_2_1"/>
<dbReference type="SUPFAM" id="SSF50465">
    <property type="entry name" value="EF-Tu/eEF-1alpha/eIF2-gamma C-terminal domain"/>
    <property type="match status" value="1"/>
</dbReference>
<dbReference type="Pfam" id="PF22594">
    <property type="entry name" value="GTP-eEF1A_C"/>
    <property type="match status" value="1"/>
</dbReference>
<dbReference type="InParanoid" id="D8PL05"/>
<dbReference type="STRING" id="578458.D8PL05"/>
<evidence type="ECO:0000256" key="2">
    <source>
        <dbReference type="ARBA" id="ARBA00007249"/>
    </source>
</evidence>
<keyword evidence="4" id="KW-0547">Nucleotide-binding</keyword>
<name>D8PL05_SCHCM</name>
<dbReference type="InterPro" id="IPR027417">
    <property type="entry name" value="P-loop_NTPase"/>
</dbReference>
<evidence type="ECO:0000256" key="12">
    <source>
        <dbReference type="SAM" id="MobiDB-lite"/>
    </source>
</evidence>
<dbReference type="GO" id="GO:0003924">
    <property type="term" value="F:GTPase activity"/>
    <property type="evidence" value="ECO:0007669"/>
    <property type="project" value="InterPro"/>
</dbReference>
<gene>
    <name evidence="14" type="ORF">SCHCODRAFT_72443</name>
</gene>
<dbReference type="GO" id="GO:0030968">
    <property type="term" value="P:endoplasmic reticulum unfolded protein response"/>
    <property type="evidence" value="ECO:0007669"/>
    <property type="project" value="EnsemblFungi"/>
</dbReference>
<keyword evidence="15" id="KW-1185">Reference proteome</keyword>
<dbReference type="KEGG" id="scm:SCHCO_02624203"/>
<sequence>MSRHRDIRNLNIHDELDDDFEEEAEEEMTEEQQALMEDGLVQVREVVGSEDQSGLADNKIKDALWEFYFDIDKTIRWCMEEQDRMKAAQERKAAKEREKAQKAAAQRALQEAKSAATSRAGSPAPKKKGGGATKSGAATPARGMDQRQLDLSGLNIGEKEEKSVDEPPPKAVFAREKLLEEARRAIEAEEARGKKARGKKAVSLMVIGHVDAGKSTLMGRLLYELGALDEKTRTANERGSSKVGKRSFAWAWNFDGTLEERERGITMDIATRAMTTPHRQITILDAPGHKDFVPNMISGAAQADCALLVVDATTGEFESGFERGGQTREHLILVRSLGVTQVVVAVNKLDQVNWDRDRYDDICEQLKPFLVQTGFQPSKTSFVPVAAMQGINLANREDEEAALLKAWYDGPTLLDVLDQLDPPARDITAPLRIPIANVFKGSTSGTAVSGRICGGIVQVGDRVRVLPGDETAYVKTIETEDESLVWAASGSNVTLYLTNIDPINLNIGSVLCLPHEPIPLAASFSARIIVFDVQIPITTGTTVELFHHSRDVPATVSKLIATLDRGTGKVLKEHPRVLTKSTSAEVHISLRATAMTGPNSVAKPIPIEPFSVNKDMGRILIRRGGETIAAGIVVQLL</sequence>
<comment type="similarity">
    <text evidence="2">Belongs to the TRAFAC class translation factor GTPase superfamily. Classic translation factor GTPase family. EF-Tu/EF-1A subfamily.</text>
</comment>
<evidence type="ECO:0000313" key="14">
    <source>
        <dbReference type="EMBL" id="EFJ01987.1"/>
    </source>
</evidence>
<dbReference type="CDD" id="cd01883">
    <property type="entry name" value="EF1_alpha"/>
    <property type="match status" value="1"/>
</dbReference>